<dbReference type="PROSITE" id="PS50076">
    <property type="entry name" value="DNAJ_2"/>
    <property type="match status" value="1"/>
</dbReference>
<feature type="domain" description="J" evidence="6">
    <location>
        <begin position="193"/>
        <end position="266"/>
    </location>
</feature>
<dbReference type="Proteomes" id="UP000544331">
    <property type="component" value="Unassembled WGS sequence"/>
</dbReference>
<sequence>MASTSQFIGLAKSLPAPLQRFFARYPPAAILPENTPKTRYQEERPNPFRFYKHPVTGKWQDPVYSQRRQAELVKMARENGVEDLLPETRKGTEYKLAHRVEHGLRVKGTGVGQKVKGHIHERHMIAKMETRRKAMLDMPSLIKRWKRATQLPYHCVWRFWDMNFLLLLYLARQLTLSCMASSQAAVTSPEVATHYQVLNLTPTLLDTQHDSTPLIKRAYHRALLRNHPDKVKNSDPSSICFTVDQITTALNILSDPSCRAAYDAVLRVSRPHEKRDGSFQTGVENVDLDDLAFDEDRECWYRPCRCGNEHSYEFCEADLEEVSDEGELVVGCLDCSLWLRVHFAVIEDEQQSHPSNKTSKDKT</sequence>
<evidence type="ECO:0000256" key="3">
    <source>
        <dbReference type="ARBA" id="ARBA00021797"/>
    </source>
</evidence>
<evidence type="ECO:0000256" key="2">
    <source>
        <dbReference type="ARBA" id="ARBA00006169"/>
    </source>
</evidence>
<dbReference type="Gene3D" id="3.10.660.10">
    <property type="entry name" value="DPH Zinc finger"/>
    <property type="match status" value="1"/>
</dbReference>
<evidence type="ECO:0000256" key="1">
    <source>
        <dbReference type="ARBA" id="ARBA00003474"/>
    </source>
</evidence>
<dbReference type="EMBL" id="JAAOAN010000452">
    <property type="protein sequence ID" value="KAF5706484.1"/>
    <property type="molecule type" value="Genomic_DNA"/>
</dbReference>
<dbReference type="CDD" id="cd06257">
    <property type="entry name" value="DnaJ"/>
    <property type="match status" value="1"/>
</dbReference>
<evidence type="ECO:0000256" key="5">
    <source>
        <dbReference type="ARBA" id="ARBA00023004"/>
    </source>
</evidence>
<name>A0A8H6D7I2_9HYPO</name>
<dbReference type="Pfam" id="PF00226">
    <property type="entry name" value="DnaJ"/>
    <property type="match status" value="1"/>
</dbReference>
<dbReference type="Pfam" id="PF05207">
    <property type="entry name" value="Zn_ribbon_CSL"/>
    <property type="match status" value="1"/>
</dbReference>
<protein>
    <recommendedName>
        <fullName evidence="3">Diphthamide biosynthesis protein 4</fullName>
    </recommendedName>
</protein>
<feature type="domain" description="DPH-type MB" evidence="7">
    <location>
        <begin position="282"/>
        <end position="344"/>
    </location>
</feature>
<keyword evidence="9" id="KW-1185">Reference proteome</keyword>
<dbReference type="InterPro" id="IPR001623">
    <property type="entry name" value="DnaJ_domain"/>
</dbReference>
<dbReference type="SMART" id="SM00271">
    <property type="entry name" value="DnaJ"/>
    <property type="match status" value="1"/>
</dbReference>
<comment type="caution">
    <text evidence="8">The sequence shown here is derived from an EMBL/GenBank/DDBJ whole genome shotgun (WGS) entry which is preliminary data.</text>
</comment>
<dbReference type="PROSITE" id="PS51074">
    <property type="entry name" value="DPH_MB"/>
    <property type="match status" value="1"/>
</dbReference>
<dbReference type="InterPro" id="IPR036869">
    <property type="entry name" value="J_dom_sf"/>
</dbReference>
<proteinExistence type="inferred from homology"/>
<dbReference type="GO" id="GO:0005762">
    <property type="term" value="C:mitochondrial large ribosomal subunit"/>
    <property type="evidence" value="ECO:0007669"/>
    <property type="project" value="InterPro"/>
</dbReference>
<dbReference type="PANTHER" id="PTHR28041:SF1">
    <property type="entry name" value="LARGE RIBOSOMAL SUBUNIT PROTEIN ML59"/>
    <property type="match status" value="1"/>
</dbReference>
<gene>
    <name evidence="8" type="ORF">FMUND_11559</name>
</gene>
<dbReference type="PANTHER" id="PTHR28041">
    <property type="entry name" value="54S RIBOSOMAL PROTEIN L25, MITOCHONDRIAL"/>
    <property type="match status" value="1"/>
</dbReference>
<dbReference type="InterPro" id="IPR007872">
    <property type="entry name" value="DPH_MB_dom"/>
</dbReference>
<evidence type="ECO:0000313" key="9">
    <source>
        <dbReference type="Proteomes" id="UP000544331"/>
    </source>
</evidence>
<evidence type="ECO:0000259" key="6">
    <source>
        <dbReference type="PROSITE" id="PS50076"/>
    </source>
</evidence>
<dbReference type="AlphaFoldDB" id="A0A8H6D7I2"/>
<keyword evidence="5" id="KW-0408">Iron</keyword>
<dbReference type="InterPro" id="IPR040922">
    <property type="entry name" value="Ribosomal_mL59_dom"/>
</dbReference>
<evidence type="ECO:0000313" key="8">
    <source>
        <dbReference type="EMBL" id="KAF5706484.1"/>
    </source>
</evidence>
<dbReference type="Pfam" id="PF18126">
    <property type="entry name" value="Mitoc_mL59"/>
    <property type="match status" value="1"/>
</dbReference>
<dbReference type="SUPFAM" id="SSF46565">
    <property type="entry name" value="Chaperone J-domain"/>
    <property type="match status" value="1"/>
</dbReference>
<comment type="similarity">
    <text evidence="2">Belongs to the DPH4 family.</text>
</comment>
<evidence type="ECO:0000256" key="4">
    <source>
        <dbReference type="ARBA" id="ARBA00022723"/>
    </source>
</evidence>
<dbReference type="OrthoDB" id="18529at2759"/>
<organism evidence="8 9">
    <name type="scientific">Fusarium mundagurra</name>
    <dbReference type="NCBI Taxonomy" id="1567541"/>
    <lineage>
        <taxon>Eukaryota</taxon>
        <taxon>Fungi</taxon>
        <taxon>Dikarya</taxon>
        <taxon>Ascomycota</taxon>
        <taxon>Pezizomycotina</taxon>
        <taxon>Sordariomycetes</taxon>
        <taxon>Hypocreomycetidae</taxon>
        <taxon>Hypocreales</taxon>
        <taxon>Nectriaceae</taxon>
        <taxon>Fusarium</taxon>
        <taxon>Fusarium fujikuroi species complex</taxon>
    </lineage>
</organism>
<comment type="function">
    <text evidence="1">Required for the first step of diphthamide biosynthesis, the transfer of 3-amino-3-carboxypropyl from S-adenosyl-L-methionine to a histidine residue. Diphthamide is a post-translational modification of histidine which occurs in elongation factor 2.</text>
</comment>
<dbReference type="GO" id="GO:0003735">
    <property type="term" value="F:structural constituent of ribosome"/>
    <property type="evidence" value="ECO:0007669"/>
    <property type="project" value="InterPro"/>
</dbReference>
<evidence type="ECO:0000259" key="7">
    <source>
        <dbReference type="PROSITE" id="PS51074"/>
    </source>
</evidence>
<accession>A0A8H6D7I2</accession>
<keyword evidence="4" id="KW-0479">Metal-binding</keyword>
<dbReference type="Gene3D" id="1.10.287.110">
    <property type="entry name" value="DnaJ domain"/>
    <property type="match status" value="1"/>
</dbReference>
<reference evidence="8 9" key="1">
    <citation type="submission" date="2020-05" db="EMBL/GenBank/DDBJ databases">
        <title>Identification and distribution of gene clusters putatively required for synthesis of sphingolipid metabolism inhibitors in phylogenetically diverse species of the filamentous fungus Fusarium.</title>
        <authorList>
            <person name="Kim H.-S."/>
            <person name="Busman M."/>
            <person name="Brown D.W."/>
            <person name="Divon H."/>
            <person name="Uhlig S."/>
            <person name="Proctor R.H."/>
        </authorList>
    </citation>
    <scope>NUCLEOTIDE SEQUENCE [LARGE SCALE GENOMIC DNA]</scope>
    <source>
        <strain evidence="8 9">NRRL 66235</strain>
    </source>
</reference>
<dbReference type="GO" id="GO:0046872">
    <property type="term" value="F:metal ion binding"/>
    <property type="evidence" value="ECO:0007669"/>
    <property type="project" value="UniProtKB-KW"/>
</dbReference>
<dbReference type="InterPro" id="IPR037507">
    <property type="entry name" value="Ribosomal_mL59"/>
</dbReference>
<dbReference type="SUPFAM" id="SSF144217">
    <property type="entry name" value="CSL zinc finger"/>
    <property type="match status" value="1"/>
</dbReference>
<dbReference type="InterPro" id="IPR036671">
    <property type="entry name" value="DPH_MB_sf"/>
</dbReference>